<keyword evidence="2" id="KW-0472">Membrane</keyword>
<comment type="subcellular location">
    <subcellularLocation>
        <location evidence="1">Cell outer membrane</location>
    </subcellularLocation>
</comment>
<evidence type="ECO:0000256" key="4">
    <source>
        <dbReference type="SAM" id="MobiDB-lite"/>
    </source>
</evidence>
<evidence type="ECO:0000256" key="3">
    <source>
        <dbReference type="ARBA" id="ARBA00023237"/>
    </source>
</evidence>
<feature type="signal peptide" evidence="5">
    <location>
        <begin position="1"/>
        <end position="21"/>
    </location>
</feature>
<evidence type="ECO:0000313" key="8">
    <source>
        <dbReference type="Proteomes" id="UP000598120"/>
    </source>
</evidence>
<feature type="compositionally biased region" description="Polar residues" evidence="4">
    <location>
        <begin position="790"/>
        <end position="800"/>
    </location>
</feature>
<dbReference type="PANTHER" id="PTHR40980">
    <property type="entry name" value="PLUG DOMAIN-CONTAINING PROTEIN"/>
    <property type="match status" value="1"/>
</dbReference>
<evidence type="ECO:0000256" key="5">
    <source>
        <dbReference type="SAM" id="SignalP"/>
    </source>
</evidence>
<evidence type="ECO:0000256" key="1">
    <source>
        <dbReference type="ARBA" id="ARBA00004442"/>
    </source>
</evidence>
<feature type="region of interest" description="Disordered" evidence="4">
    <location>
        <begin position="790"/>
        <end position="809"/>
    </location>
</feature>
<dbReference type="PANTHER" id="PTHR40980:SF4">
    <property type="entry name" value="TONB-DEPENDENT RECEPTOR-LIKE BETA-BARREL DOMAIN-CONTAINING PROTEIN"/>
    <property type="match status" value="1"/>
</dbReference>
<evidence type="ECO:0000313" key="7">
    <source>
        <dbReference type="EMBL" id="GFZ90004.1"/>
    </source>
</evidence>
<reference evidence="7 8" key="1">
    <citation type="journal article" date="2014" name="Int. J. Syst. Evol. Microbiol.">
        <title>Complete genome sequence of Corynebacterium casei LMG S-19264T (=DSM 44701T), isolated from a smear-ripened cheese.</title>
        <authorList>
            <consortium name="US DOE Joint Genome Institute (JGI-PGF)"/>
            <person name="Walter F."/>
            <person name="Albersmeier A."/>
            <person name="Kalinowski J."/>
            <person name="Ruckert C."/>
        </authorList>
    </citation>
    <scope>NUCLEOTIDE SEQUENCE [LARGE SCALE GENOMIC DNA]</scope>
    <source>
        <strain evidence="7 8">CGMCC 1.15295</strain>
    </source>
</reference>
<proteinExistence type="predicted"/>
<accession>A0A8J2TTP9</accession>
<dbReference type="InterPro" id="IPR036942">
    <property type="entry name" value="Beta-barrel_TonB_sf"/>
</dbReference>
<dbReference type="Gene3D" id="2.60.40.1120">
    <property type="entry name" value="Carboxypeptidase-like, regulatory domain"/>
    <property type="match status" value="1"/>
</dbReference>
<feature type="domain" description="Outer membrane protein beta-barrel" evidence="6">
    <location>
        <begin position="378"/>
        <end position="783"/>
    </location>
</feature>
<dbReference type="InterPro" id="IPR041700">
    <property type="entry name" value="OMP_b-brl_3"/>
</dbReference>
<evidence type="ECO:0000256" key="2">
    <source>
        <dbReference type="ARBA" id="ARBA00023136"/>
    </source>
</evidence>
<keyword evidence="3" id="KW-0998">Cell outer membrane</keyword>
<name>A0A8J2TTP9_9FLAO</name>
<keyword evidence="7" id="KW-0675">Receptor</keyword>
<dbReference type="GO" id="GO:0009279">
    <property type="term" value="C:cell outer membrane"/>
    <property type="evidence" value="ECO:0007669"/>
    <property type="project" value="UniProtKB-SubCell"/>
</dbReference>
<dbReference type="EMBL" id="BMIC01000004">
    <property type="protein sequence ID" value="GFZ90004.1"/>
    <property type="molecule type" value="Genomic_DNA"/>
</dbReference>
<sequence>MNRVFSYSLLCFLFVSLSGFSQNHTISGQVIDEQNAPIAYANVLLLKTIDSETSNYNGVSTDENGFFALKNIEPGNYRIVISFLGFKDFTKDLAIDGSNIDLKQITLEESAQALDQINVVVKRPTLKKEADRLVFNIENTALIEGNMFQVLKSTPGILVMDNSIQVKNSTPTVYINDKKVHLTNDELVQLLEGSSANSIKSVEVITNPSSKYDAESGAVINIVMSKNLVTGYRGNVFTNFTQGIYPRYEAGMSHFFKSDKINFFANYTYNDSKIDRFQRDEINYLDTNNDVDQIFNSLINRTTWSKTHNLNFNFDYSINENNTLSLSTSSLWMPYFKYNIINNTNVLDSNQNLDYYFDANNLSNDDKYNLGFDLDYVHKFKKAGEKLAVNTHYTTYNYKRDQNVLSNYYDNNDAFIQSTAFRTDSNQDTEIFTAKADYTLPTSDSSVLEIGAKASNIKTNSDITRFNISNGVETLDLNNSDAFNYDEDIYAAYVNFTKDWEKLSLNVGIRAEQTNLKGFSVANNITNTQDYLEWFPTTNLSYNVSDNLSFSLKYKRSIVRPDYQSLNPFQFFLNDNTIVTGNPNLQPVFVNHTTVGTTFYKNIFTIEAYYKKSDNNIFELPRQDNTNNILTYTPVNINKTTEYGFDFIAYFNMTERWSVYFVTSFYNTKDEDVFDNEFVTRSQWANFSQTSQNVTFLKDKSLSANLSIIYASKNTQGFTQSDDVLMSDLSLSKSILKKNGTLSLSISDLFNRQDFNTSINYLNQSSTSHTNLDTRFIKLGFRYKFGNTNLSTNQRSSSQQETDRLEKKQ</sequence>
<organism evidence="7 8">
    <name type="scientific">Aquaticitalea lipolytica</name>
    <dbReference type="NCBI Taxonomy" id="1247562"/>
    <lineage>
        <taxon>Bacteria</taxon>
        <taxon>Pseudomonadati</taxon>
        <taxon>Bacteroidota</taxon>
        <taxon>Flavobacteriia</taxon>
        <taxon>Flavobacteriales</taxon>
        <taxon>Flavobacteriaceae</taxon>
        <taxon>Aquaticitalea</taxon>
    </lineage>
</organism>
<dbReference type="Pfam" id="PF14905">
    <property type="entry name" value="OMP_b-brl_3"/>
    <property type="match status" value="1"/>
</dbReference>
<gene>
    <name evidence="7" type="ORF">GCM10011531_22080</name>
</gene>
<dbReference type="Pfam" id="PF13715">
    <property type="entry name" value="CarbopepD_reg_2"/>
    <property type="match status" value="1"/>
</dbReference>
<dbReference type="Proteomes" id="UP000598120">
    <property type="component" value="Unassembled WGS sequence"/>
</dbReference>
<dbReference type="Gene3D" id="2.40.170.20">
    <property type="entry name" value="TonB-dependent receptor, beta-barrel domain"/>
    <property type="match status" value="1"/>
</dbReference>
<keyword evidence="5" id="KW-0732">Signal</keyword>
<protein>
    <submittedName>
        <fullName evidence="7">TonB-dependent receptor</fullName>
    </submittedName>
</protein>
<dbReference type="SUPFAM" id="SSF56935">
    <property type="entry name" value="Porins"/>
    <property type="match status" value="1"/>
</dbReference>
<dbReference type="AlphaFoldDB" id="A0A8J2TTP9"/>
<dbReference type="SUPFAM" id="SSF49464">
    <property type="entry name" value="Carboxypeptidase regulatory domain-like"/>
    <property type="match status" value="1"/>
</dbReference>
<comment type="caution">
    <text evidence="7">The sequence shown here is derived from an EMBL/GenBank/DDBJ whole genome shotgun (WGS) entry which is preliminary data.</text>
</comment>
<evidence type="ECO:0000259" key="6">
    <source>
        <dbReference type="Pfam" id="PF14905"/>
    </source>
</evidence>
<feature type="chain" id="PRO_5035191279" evidence="5">
    <location>
        <begin position="22"/>
        <end position="809"/>
    </location>
</feature>
<dbReference type="RefSeq" id="WP_188606441.1">
    <property type="nucleotide sequence ID" value="NZ_BMIC01000004.1"/>
</dbReference>
<dbReference type="InterPro" id="IPR008969">
    <property type="entry name" value="CarboxyPept-like_regulatory"/>
</dbReference>
<keyword evidence="8" id="KW-1185">Reference proteome</keyword>